<dbReference type="CDD" id="cd00063">
    <property type="entry name" value="FN3"/>
    <property type="match status" value="1"/>
</dbReference>
<dbReference type="Proteomes" id="UP000823904">
    <property type="component" value="Unassembled WGS sequence"/>
</dbReference>
<feature type="chain" id="PRO_5039700017" evidence="2">
    <location>
        <begin position="20"/>
        <end position="710"/>
    </location>
</feature>
<evidence type="ECO:0000259" key="3">
    <source>
        <dbReference type="PROSITE" id="PS50853"/>
    </source>
</evidence>
<gene>
    <name evidence="4" type="ORF">H9754_05220</name>
</gene>
<dbReference type="PROSITE" id="PS50853">
    <property type="entry name" value="FN3"/>
    <property type="match status" value="1"/>
</dbReference>
<dbReference type="InterPro" id="IPR032675">
    <property type="entry name" value="LRR_dom_sf"/>
</dbReference>
<feature type="region of interest" description="Disordered" evidence="1">
    <location>
        <begin position="517"/>
        <end position="544"/>
    </location>
</feature>
<dbReference type="SUPFAM" id="SSF52058">
    <property type="entry name" value="L domain-like"/>
    <property type="match status" value="1"/>
</dbReference>
<dbReference type="SUPFAM" id="SSF49265">
    <property type="entry name" value="Fibronectin type III"/>
    <property type="match status" value="1"/>
</dbReference>
<dbReference type="InterPro" id="IPR013783">
    <property type="entry name" value="Ig-like_fold"/>
</dbReference>
<dbReference type="Gene3D" id="2.60.40.10">
    <property type="entry name" value="Immunoglobulins"/>
    <property type="match status" value="1"/>
</dbReference>
<dbReference type="AlphaFoldDB" id="A0A9D2PHD9"/>
<evidence type="ECO:0000256" key="2">
    <source>
        <dbReference type="SAM" id="SignalP"/>
    </source>
</evidence>
<organism evidence="4 5">
    <name type="scientific">Candidatus Anaerostipes avistercoris</name>
    <dbReference type="NCBI Taxonomy" id="2838462"/>
    <lineage>
        <taxon>Bacteria</taxon>
        <taxon>Bacillati</taxon>
        <taxon>Bacillota</taxon>
        <taxon>Clostridia</taxon>
        <taxon>Lachnospirales</taxon>
        <taxon>Lachnospiraceae</taxon>
        <taxon>Anaerostipes</taxon>
    </lineage>
</organism>
<name>A0A9D2PHD9_9FIRM</name>
<dbReference type="InterPro" id="IPR003961">
    <property type="entry name" value="FN3_dom"/>
</dbReference>
<dbReference type="InterPro" id="IPR036116">
    <property type="entry name" value="FN3_sf"/>
</dbReference>
<feature type="compositionally biased region" description="Low complexity" evidence="1">
    <location>
        <begin position="518"/>
        <end position="535"/>
    </location>
</feature>
<accession>A0A9D2PHD9</accession>
<evidence type="ECO:0000313" key="5">
    <source>
        <dbReference type="Proteomes" id="UP000823904"/>
    </source>
</evidence>
<protein>
    <submittedName>
        <fullName evidence="4">InlB B-repeat-containing protein</fullName>
    </submittedName>
</protein>
<proteinExistence type="predicted"/>
<feature type="region of interest" description="Disordered" evidence="1">
    <location>
        <begin position="78"/>
        <end position="97"/>
    </location>
</feature>
<evidence type="ECO:0000313" key="4">
    <source>
        <dbReference type="EMBL" id="HJC49972.1"/>
    </source>
</evidence>
<sequence>MKKVLFGACFFVCAAVFTAADNTGRVLASETNGQIRNAYDLTGFQVLSLLQEEKVELNIRNFKDPAVLDMARKYDHDGDGALDQEERDSVTSAGLSGQGIQDPSGLYYFRRIRWMNLNENRIRKIELKHFPELEVLYINNNELESLDGNFNTQLQEVTLLGNYNLQGTLSFVNSPDLRLLHCGDTGLEKINLSENGALEAFSASHTPSLRTIVYPEIQKSAKPLSVSPKDLYAQDFGEKGKHIQWRIYGNGTDGELLQENADSVKSYGLTLKSTWEANEYTIEYQMPKEASFKEPENVITQGKAAEKIQLPDVQIKEGYHFVKWTSSKGTIQKNEFQYAPDGKKETVKLTYVVEKDQPVIPERIKVNFQPGADHVQGTMESMEADNGKRFYFPKNRYQREGYSFRGWKLINGTTVYPQGGSIYVSGRTQDLEVTAVWEKIKGVLVIGQKEKEIVQQHVLSEEDLETPEKEGYEFRRWELDGKTVQSGDMVKVTSQGERIRILPVYEESISEAEEKIPEAAQESAAEETAPAASEASTEKEPVVQENAVRKKMTKVSVAKISQQVYQNRPAAVKPVLKDGKYILKEGKDYRTTYYNHKGPGTAKIKFTGIGQYTGSLERSFVIVPKAPSLKAQAGRKSITVSSSSAKVSGYQISYSLSRNKNFRTVTTGKKYKIKNLKSKKTYYIKVRAYKTVQGRKIYSSYSKLIKIRVK</sequence>
<dbReference type="Pfam" id="PF09479">
    <property type="entry name" value="Flg_new"/>
    <property type="match status" value="1"/>
</dbReference>
<evidence type="ECO:0000256" key="1">
    <source>
        <dbReference type="SAM" id="MobiDB-lite"/>
    </source>
</evidence>
<dbReference type="InterPro" id="IPR013378">
    <property type="entry name" value="InlB-like_B-rpt"/>
</dbReference>
<feature type="signal peptide" evidence="2">
    <location>
        <begin position="1"/>
        <end position="19"/>
    </location>
</feature>
<comment type="caution">
    <text evidence="4">The sequence shown here is derived from an EMBL/GenBank/DDBJ whole genome shotgun (WGS) entry which is preliminary data.</text>
</comment>
<reference evidence="4" key="2">
    <citation type="submission" date="2021-04" db="EMBL/GenBank/DDBJ databases">
        <authorList>
            <person name="Gilroy R."/>
        </authorList>
    </citation>
    <scope>NUCLEOTIDE SEQUENCE</scope>
    <source>
        <strain evidence="4">ChiSjej3B21-8574</strain>
    </source>
</reference>
<dbReference type="EMBL" id="DWWD01000022">
    <property type="protein sequence ID" value="HJC49972.1"/>
    <property type="molecule type" value="Genomic_DNA"/>
</dbReference>
<keyword evidence="2" id="KW-0732">Signal</keyword>
<feature type="domain" description="Fibronectin type-III" evidence="3">
    <location>
        <begin position="623"/>
        <end position="710"/>
    </location>
</feature>
<reference evidence="4" key="1">
    <citation type="journal article" date="2021" name="PeerJ">
        <title>Extensive microbial diversity within the chicken gut microbiome revealed by metagenomics and culture.</title>
        <authorList>
            <person name="Gilroy R."/>
            <person name="Ravi A."/>
            <person name="Getino M."/>
            <person name="Pursley I."/>
            <person name="Horton D.L."/>
            <person name="Alikhan N.F."/>
            <person name="Baker D."/>
            <person name="Gharbi K."/>
            <person name="Hall N."/>
            <person name="Watson M."/>
            <person name="Adriaenssens E.M."/>
            <person name="Foster-Nyarko E."/>
            <person name="Jarju S."/>
            <person name="Secka A."/>
            <person name="Antonio M."/>
            <person name="Oren A."/>
            <person name="Chaudhuri R.R."/>
            <person name="La Ragione R."/>
            <person name="Hildebrand F."/>
            <person name="Pallen M.J."/>
        </authorList>
    </citation>
    <scope>NUCLEOTIDE SEQUENCE</scope>
    <source>
        <strain evidence="4">ChiSjej3B21-8574</strain>
    </source>
</reference>
<dbReference type="Gene3D" id="3.80.10.10">
    <property type="entry name" value="Ribonuclease Inhibitor"/>
    <property type="match status" value="1"/>
</dbReference>